<dbReference type="Proteomes" id="UP000618931">
    <property type="component" value="Unassembled WGS sequence"/>
</dbReference>
<protein>
    <submittedName>
        <fullName evidence="1">Uncharacterized protein</fullName>
    </submittedName>
</protein>
<proteinExistence type="predicted"/>
<sequence>MTHKTYFQNFFVALCAALSDDEFLAFATTVLLNLERDAQAHAEDMAYLQSLVEKLRAAHEQRGPQGQSATAATLRTAVKNFLAWAKLTNTAKVFPAFPDRAQAERIDIFPGGMDALYHADQSNVLGRAKYYLDRISTTYGAQTKVPPAQAAAEYKKLEEALTGRTTDHADHREGSAAVDAEELNVCTGLYRAYAGLLHTHFEHPERAYAYFPFPNTTGAATDDNLPSLPAAPHPAG</sequence>
<dbReference type="RefSeq" id="WP_196294014.1">
    <property type="nucleotide sequence ID" value="NZ_JADQDM010000008.1"/>
</dbReference>
<evidence type="ECO:0000313" key="2">
    <source>
        <dbReference type="Proteomes" id="UP000618931"/>
    </source>
</evidence>
<keyword evidence="2" id="KW-1185">Reference proteome</keyword>
<evidence type="ECO:0000313" key="1">
    <source>
        <dbReference type="EMBL" id="MBF9222565.1"/>
    </source>
</evidence>
<reference evidence="1 2" key="1">
    <citation type="submission" date="2020-11" db="EMBL/GenBank/DDBJ databases">
        <authorList>
            <person name="Kim M.K."/>
        </authorList>
    </citation>
    <scope>NUCLEOTIDE SEQUENCE [LARGE SCALE GENOMIC DNA]</scope>
    <source>
        <strain evidence="1 2">BT662</strain>
    </source>
</reference>
<gene>
    <name evidence="1" type="ORF">I2H31_15785</name>
</gene>
<dbReference type="EMBL" id="JADQDM010000008">
    <property type="protein sequence ID" value="MBF9222565.1"/>
    <property type="molecule type" value="Genomic_DNA"/>
</dbReference>
<accession>A0ABS0I6G1</accession>
<organism evidence="1 2">
    <name type="scientific">Hymenobacter ruricola</name>
    <dbReference type="NCBI Taxonomy" id="2791023"/>
    <lineage>
        <taxon>Bacteria</taxon>
        <taxon>Pseudomonadati</taxon>
        <taxon>Bacteroidota</taxon>
        <taxon>Cytophagia</taxon>
        <taxon>Cytophagales</taxon>
        <taxon>Hymenobacteraceae</taxon>
        <taxon>Hymenobacter</taxon>
    </lineage>
</organism>
<name>A0ABS0I6G1_9BACT</name>
<comment type="caution">
    <text evidence="1">The sequence shown here is derived from an EMBL/GenBank/DDBJ whole genome shotgun (WGS) entry which is preliminary data.</text>
</comment>